<keyword evidence="6" id="KW-0560">Oxidoreductase</keyword>
<gene>
    <name evidence="19" type="ORF">ACFQ2V_09920</name>
</gene>
<protein>
    <recommendedName>
        <fullName evidence="14">Cholesterol oxidase</fullName>
        <ecNumber evidence="13">1.1.3.6</ecNumber>
        <ecNumber evidence="11">5.3.3.1</ecNumber>
    </recommendedName>
    <alternativeName>
        <fullName evidence="15">Cholesterol isomerase</fullName>
    </alternativeName>
</protein>
<dbReference type="InterPro" id="IPR036188">
    <property type="entry name" value="FAD/NAD-bd_sf"/>
</dbReference>
<evidence type="ECO:0000256" key="15">
    <source>
        <dbReference type="ARBA" id="ARBA00049778"/>
    </source>
</evidence>
<keyword evidence="5" id="KW-0274">FAD</keyword>
<dbReference type="Pfam" id="PF05199">
    <property type="entry name" value="GMC_oxred_C"/>
    <property type="match status" value="1"/>
</dbReference>
<dbReference type="Proteomes" id="UP001597046">
    <property type="component" value="Unassembled WGS sequence"/>
</dbReference>
<dbReference type="InterPro" id="IPR003953">
    <property type="entry name" value="FAD-dep_OxRdtase_2_FAD-bd"/>
</dbReference>
<evidence type="ECO:0000256" key="2">
    <source>
        <dbReference type="ARBA" id="ARBA00010790"/>
    </source>
</evidence>
<name>A0ABW3MVQ5_9MICO</name>
<dbReference type="Pfam" id="PF00732">
    <property type="entry name" value="GMC_oxred_N"/>
    <property type="match status" value="1"/>
</dbReference>
<evidence type="ECO:0000256" key="5">
    <source>
        <dbReference type="ARBA" id="ARBA00022827"/>
    </source>
</evidence>
<evidence type="ECO:0000256" key="14">
    <source>
        <dbReference type="ARBA" id="ARBA00049744"/>
    </source>
</evidence>
<comment type="similarity">
    <text evidence="2">Belongs to the GMC oxidoreductase family.</text>
</comment>
<dbReference type="PANTHER" id="PTHR47470">
    <property type="entry name" value="CHOLESTEROL OXIDASE"/>
    <property type="match status" value="1"/>
</dbReference>
<dbReference type="SUPFAM" id="SSF51905">
    <property type="entry name" value="FAD/NAD(P)-binding domain"/>
    <property type="match status" value="1"/>
</dbReference>
<evidence type="ECO:0000256" key="7">
    <source>
        <dbReference type="ARBA" id="ARBA00023098"/>
    </source>
</evidence>
<feature type="domain" description="Glucose-methanol-choline oxidoreductase C-terminal" evidence="18">
    <location>
        <begin position="471"/>
        <end position="525"/>
    </location>
</feature>
<evidence type="ECO:0000256" key="11">
    <source>
        <dbReference type="ARBA" id="ARBA00038856"/>
    </source>
</evidence>
<dbReference type="PANTHER" id="PTHR47470:SF1">
    <property type="entry name" value="FAD-DEPENDENT OXIDOREDUCTASE 2 FAD BINDING DOMAIN-CONTAINING PROTEIN"/>
    <property type="match status" value="1"/>
</dbReference>
<evidence type="ECO:0000256" key="8">
    <source>
        <dbReference type="ARBA" id="ARBA00023166"/>
    </source>
</evidence>
<feature type="domain" description="Glucose-methanol-choline oxidoreductase N-terminal" evidence="16">
    <location>
        <begin position="182"/>
        <end position="279"/>
    </location>
</feature>
<evidence type="ECO:0000256" key="4">
    <source>
        <dbReference type="ARBA" id="ARBA00022630"/>
    </source>
</evidence>
<dbReference type="InterPro" id="IPR052542">
    <property type="entry name" value="Cholesterol_Oxidase"/>
</dbReference>
<evidence type="ECO:0000256" key="6">
    <source>
        <dbReference type="ARBA" id="ARBA00023002"/>
    </source>
</evidence>
<evidence type="ECO:0000259" key="17">
    <source>
        <dbReference type="Pfam" id="PF00890"/>
    </source>
</evidence>
<evidence type="ECO:0000256" key="12">
    <source>
        <dbReference type="ARBA" id="ARBA00049645"/>
    </source>
</evidence>
<evidence type="ECO:0000259" key="18">
    <source>
        <dbReference type="Pfam" id="PF05199"/>
    </source>
</evidence>
<evidence type="ECO:0000259" key="16">
    <source>
        <dbReference type="Pfam" id="PF00732"/>
    </source>
</evidence>
<feature type="domain" description="FAD-dependent oxidoreductase 2 FAD-binding" evidence="17">
    <location>
        <begin position="6"/>
        <end position="39"/>
    </location>
</feature>
<dbReference type="InterPro" id="IPR007867">
    <property type="entry name" value="GMC_OxRtase_C"/>
</dbReference>
<dbReference type="EMBL" id="JBHTKH010000005">
    <property type="protein sequence ID" value="MFD1054621.1"/>
    <property type="molecule type" value="Genomic_DNA"/>
</dbReference>
<reference evidence="20" key="1">
    <citation type="journal article" date="2019" name="Int. J. Syst. Evol. Microbiol.">
        <title>The Global Catalogue of Microorganisms (GCM) 10K type strain sequencing project: providing services to taxonomists for standard genome sequencing and annotation.</title>
        <authorList>
            <consortium name="The Broad Institute Genomics Platform"/>
            <consortium name="The Broad Institute Genome Sequencing Center for Infectious Disease"/>
            <person name="Wu L."/>
            <person name="Ma J."/>
        </authorList>
    </citation>
    <scope>NUCLEOTIDE SEQUENCE [LARGE SCALE GENOMIC DNA]</scope>
    <source>
        <strain evidence="20">CCUG 57508</strain>
    </source>
</reference>
<keyword evidence="20" id="KW-1185">Reference proteome</keyword>
<evidence type="ECO:0000313" key="20">
    <source>
        <dbReference type="Proteomes" id="UP001597046"/>
    </source>
</evidence>
<organism evidence="19 20">
    <name type="scientific">Terrabacter terrigena</name>
    <dbReference type="NCBI Taxonomy" id="574718"/>
    <lineage>
        <taxon>Bacteria</taxon>
        <taxon>Bacillati</taxon>
        <taxon>Actinomycetota</taxon>
        <taxon>Actinomycetes</taxon>
        <taxon>Micrococcales</taxon>
        <taxon>Intrasporangiaceae</taxon>
        <taxon>Terrabacter</taxon>
    </lineage>
</organism>
<evidence type="ECO:0000256" key="1">
    <source>
        <dbReference type="ARBA" id="ARBA00001974"/>
    </source>
</evidence>
<keyword evidence="7" id="KW-0443">Lipid metabolism</keyword>
<keyword evidence="9" id="KW-0753">Steroid metabolism</keyword>
<sequence>MELDHDVVVIGSGFGGSVAALRLAEKGYRVHVYEAGRRFEDADFARTSWDVRRYVWAPRLGCFGVQRIHRLPDCLVLAGAGVGGGSLNYANTLYVPPAPFFRDRQWAHITDWQAELAPHYATAQRMLGVTVNPCEGPVEQLMRDAASDLGVGDTFRKTPVGVFFGEPGKRAPDPYFGGAGPDRTGCTQCGNCMVGCRVGAKNTLVKNYLALAERHGVTIEPLRTVTRVRPLDPASPEHGYAVTTVRTGAWGRRRAGERTVTAGQVVVAAGAWGSAQLLHAMKADGDGLPRVSDQLGELTRTNSEALGGAMTARVPEGVDLTRGVAITSSFNVSDTTHVENVRYGKGSNLMGSLAVMQVDGGGRVPRWLRFAGTAARHPYVFVRSLSSRRWSERTVIALVMQTSDNSITVSRRRGLFGWHLTSTQGHGEPNPTYIPEGNRAVRAMAQRLERTTGERAWPGSSIGEVLDIPMTAHFLGGAVISDSPDTGVLDPYQRLWGYPGVSVVDGSAVSANLGVNPSLTITAQAERVFSLWPAAGEVDRRPAQGEAYVRLATPPLLDRENAP</sequence>
<dbReference type="InterPro" id="IPR000172">
    <property type="entry name" value="GMC_OxRdtase_N"/>
</dbReference>
<keyword evidence="4" id="KW-0285">Flavoprotein</keyword>
<dbReference type="EC" id="5.3.3.1" evidence="11"/>
<keyword evidence="3" id="KW-0153">Cholesterol metabolism</keyword>
<keyword evidence="10" id="KW-0413">Isomerase</keyword>
<accession>A0ABW3MVQ5</accession>
<comment type="cofactor">
    <cofactor evidence="1">
        <name>FAD</name>
        <dbReference type="ChEBI" id="CHEBI:57692"/>
    </cofactor>
</comment>
<keyword evidence="8" id="KW-1207">Sterol metabolism</keyword>
<dbReference type="RefSeq" id="WP_386052528.1">
    <property type="nucleotide sequence ID" value="NZ_JBHTKH010000005.1"/>
</dbReference>
<comment type="caution">
    <text evidence="19">The sequence shown here is derived from an EMBL/GenBank/DDBJ whole genome shotgun (WGS) entry which is preliminary data.</text>
</comment>
<proteinExistence type="inferred from homology"/>
<evidence type="ECO:0000256" key="13">
    <source>
        <dbReference type="ARBA" id="ARBA00049723"/>
    </source>
</evidence>
<evidence type="ECO:0000313" key="19">
    <source>
        <dbReference type="EMBL" id="MFD1054621.1"/>
    </source>
</evidence>
<dbReference type="Gene3D" id="3.50.50.60">
    <property type="entry name" value="FAD/NAD(P)-binding domain"/>
    <property type="match status" value="3"/>
</dbReference>
<evidence type="ECO:0000256" key="3">
    <source>
        <dbReference type="ARBA" id="ARBA00022548"/>
    </source>
</evidence>
<evidence type="ECO:0000256" key="9">
    <source>
        <dbReference type="ARBA" id="ARBA00023221"/>
    </source>
</evidence>
<dbReference type="Pfam" id="PF00890">
    <property type="entry name" value="FAD_binding_2"/>
    <property type="match status" value="1"/>
</dbReference>
<evidence type="ECO:0000256" key="10">
    <source>
        <dbReference type="ARBA" id="ARBA00023235"/>
    </source>
</evidence>
<dbReference type="EC" id="1.1.3.6" evidence="13"/>
<comment type="pathway">
    <text evidence="12">Steroid metabolism; cholesterol degradation.</text>
</comment>